<dbReference type="SUPFAM" id="SSF47413">
    <property type="entry name" value="lambda repressor-like DNA-binding domains"/>
    <property type="match status" value="1"/>
</dbReference>
<organism evidence="4 7">
    <name type="scientific">Klebsiella pneumoniae</name>
    <dbReference type="NCBI Taxonomy" id="573"/>
    <lineage>
        <taxon>Bacteria</taxon>
        <taxon>Pseudomonadati</taxon>
        <taxon>Pseudomonadota</taxon>
        <taxon>Gammaproteobacteria</taxon>
        <taxon>Enterobacterales</taxon>
        <taxon>Enterobacteriaceae</taxon>
        <taxon>Klebsiella/Raoultella group</taxon>
        <taxon>Klebsiella</taxon>
        <taxon>Klebsiella pneumoniae complex</taxon>
    </lineage>
</organism>
<evidence type="ECO:0000256" key="1">
    <source>
        <dbReference type="SAM" id="MobiDB-lite"/>
    </source>
</evidence>
<proteinExistence type="predicted"/>
<dbReference type="GO" id="GO:0045892">
    <property type="term" value="P:negative regulation of DNA-templated transcription"/>
    <property type="evidence" value="ECO:0007669"/>
    <property type="project" value="InterPro"/>
</dbReference>
<dbReference type="InterPro" id="IPR010744">
    <property type="entry name" value="Phage_CI_N"/>
</dbReference>
<dbReference type="Pfam" id="PF07022">
    <property type="entry name" value="Phage_CI_repr"/>
    <property type="match status" value="1"/>
</dbReference>
<dbReference type="EMBL" id="UGLU01000001">
    <property type="protein sequence ID" value="STU52147.1"/>
    <property type="molecule type" value="Genomic_DNA"/>
</dbReference>
<feature type="domain" description="HTH cro/C1-type" evidence="2">
    <location>
        <begin position="28"/>
        <end position="75"/>
    </location>
</feature>
<dbReference type="RefSeq" id="WP_115272329.1">
    <property type="nucleotide sequence ID" value="NZ_CP138466.1"/>
</dbReference>
<dbReference type="PROSITE" id="PS50943">
    <property type="entry name" value="HTH_CROC1"/>
    <property type="match status" value="1"/>
</dbReference>
<feature type="region of interest" description="Disordered" evidence="1">
    <location>
        <begin position="165"/>
        <end position="189"/>
    </location>
</feature>
<sequence length="189" mass="21208">MSADKETILTISPDGKESMRDRIKSLFRGRSMRKVASDWGLAYSTLNNYFSRSGTPNIEVLIIIAMKEGVSLEWLATGRPPVNHTERNDSKNQIEVNMSSNALMATWQTLFDSLKEEEVKALLSLIMRMGVNGVLELAEMKTSIDSAFLRLDEGEKERLWALHEAKRGAPESNGVNDRLHPQAKDKQAS</sequence>
<gene>
    <name evidence="4" type="ORF">NCTC5051_03334</name>
    <name evidence="3" type="ORF">NCTC5052_02964</name>
    <name evidence="5" type="ORF">NCTC5053_06580</name>
</gene>
<dbReference type="GO" id="GO:0003677">
    <property type="term" value="F:DNA binding"/>
    <property type="evidence" value="ECO:0007669"/>
    <property type="project" value="InterPro"/>
</dbReference>
<accession>A0A377YIF5</accession>
<protein>
    <submittedName>
        <fullName evidence="4">Bacteriophage CI repressor helix-turn-helix domain</fullName>
    </submittedName>
</protein>
<evidence type="ECO:0000259" key="2">
    <source>
        <dbReference type="PROSITE" id="PS50943"/>
    </source>
</evidence>
<feature type="compositionally biased region" description="Basic and acidic residues" evidence="1">
    <location>
        <begin position="177"/>
        <end position="189"/>
    </location>
</feature>
<dbReference type="EMBL" id="UGMN01000004">
    <property type="protein sequence ID" value="STV62470.1"/>
    <property type="molecule type" value="Genomic_DNA"/>
</dbReference>
<dbReference type="Proteomes" id="UP000254387">
    <property type="component" value="Unassembled WGS sequence"/>
</dbReference>
<dbReference type="InterPro" id="IPR001387">
    <property type="entry name" value="Cro/C1-type_HTH"/>
</dbReference>
<evidence type="ECO:0000313" key="5">
    <source>
        <dbReference type="EMBL" id="STV62470.1"/>
    </source>
</evidence>
<dbReference type="Gene3D" id="1.10.260.40">
    <property type="entry name" value="lambda repressor-like DNA-binding domains"/>
    <property type="match status" value="1"/>
</dbReference>
<evidence type="ECO:0000313" key="3">
    <source>
        <dbReference type="EMBL" id="STT94525.1"/>
    </source>
</evidence>
<reference evidence="6 7" key="1">
    <citation type="submission" date="2018-06" db="EMBL/GenBank/DDBJ databases">
        <authorList>
            <consortium name="Pathogen Informatics"/>
            <person name="Doyle S."/>
        </authorList>
    </citation>
    <scope>NUCLEOTIDE SEQUENCE [LARGE SCALE GENOMIC DNA]</scope>
    <source>
        <strain evidence="4 7">NCTC5051</strain>
        <strain evidence="3 6">NCTC5052</strain>
        <strain evidence="5 8">NCTC5053</strain>
    </source>
</reference>
<evidence type="ECO:0000313" key="4">
    <source>
        <dbReference type="EMBL" id="STU52147.1"/>
    </source>
</evidence>
<dbReference type="AlphaFoldDB" id="A0A377YIF5"/>
<evidence type="ECO:0000313" key="6">
    <source>
        <dbReference type="Proteomes" id="UP000254103"/>
    </source>
</evidence>
<dbReference type="EMBL" id="UGLJ01000002">
    <property type="protein sequence ID" value="STT94525.1"/>
    <property type="molecule type" value="Genomic_DNA"/>
</dbReference>
<dbReference type="Proteomes" id="UP000254103">
    <property type="component" value="Unassembled WGS sequence"/>
</dbReference>
<dbReference type="InterPro" id="IPR010982">
    <property type="entry name" value="Lambda_DNA-bd_dom_sf"/>
</dbReference>
<evidence type="ECO:0000313" key="8">
    <source>
        <dbReference type="Proteomes" id="UP000254387"/>
    </source>
</evidence>
<evidence type="ECO:0000313" key="7">
    <source>
        <dbReference type="Proteomes" id="UP000254141"/>
    </source>
</evidence>
<dbReference type="Proteomes" id="UP000254141">
    <property type="component" value="Unassembled WGS sequence"/>
</dbReference>
<name>A0A377YIF5_KLEPN</name>